<dbReference type="KEGG" id="dfa:DFA_07369"/>
<dbReference type="EMBL" id="GL883013">
    <property type="protein sequence ID" value="EGG20246.1"/>
    <property type="molecule type" value="Genomic_DNA"/>
</dbReference>
<evidence type="ECO:0000313" key="2">
    <source>
        <dbReference type="EMBL" id="EGG20246.1"/>
    </source>
</evidence>
<dbReference type="InterPro" id="IPR005024">
    <property type="entry name" value="Snf7_fam"/>
</dbReference>
<evidence type="ECO:0000313" key="3">
    <source>
        <dbReference type="Proteomes" id="UP000007797"/>
    </source>
</evidence>
<reference evidence="3" key="1">
    <citation type="journal article" date="2011" name="Genome Res.">
        <title>Phylogeny-wide analysis of social amoeba genomes highlights ancient origins for complex intercellular communication.</title>
        <authorList>
            <person name="Heidel A.J."/>
            <person name="Lawal H.M."/>
            <person name="Felder M."/>
            <person name="Schilde C."/>
            <person name="Helps N.R."/>
            <person name="Tunggal B."/>
            <person name="Rivero F."/>
            <person name="John U."/>
            <person name="Schleicher M."/>
            <person name="Eichinger L."/>
            <person name="Platzer M."/>
            <person name="Noegel A.A."/>
            <person name="Schaap P."/>
            <person name="Gloeckner G."/>
        </authorList>
    </citation>
    <scope>NUCLEOTIDE SEQUENCE [LARGE SCALE GENOMIC DNA]</scope>
    <source>
        <strain evidence="3">SH3</strain>
    </source>
</reference>
<dbReference type="OrthoDB" id="2329734at2759"/>
<dbReference type="Gene3D" id="6.10.140.1230">
    <property type="match status" value="1"/>
</dbReference>
<feature type="compositionally biased region" description="Basic and acidic residues" evidence="1">
    <location>
        <begin position="189"/>
        <end position="202"/>
    </location>
</feature>
<gene>
    <name evidence="2" type="primary">vps24</name>
    <name evidence="2" type="ORF">DFA_07369</name>
</gene>
<dbReference type="AlphaFoldDB" id="F4PW82"/>
<dbReference type="STRING" id="1054147.F4PW82"/>
<evidence type="ECO:0000256" key="1">
    <source>
        <dbReference type="SAM" id="MobiDB-lite"/>
    </source>
</evidence>
<accession>F4PW82</accession>
<protein>
    <submittedName>
        <fullName evidence="2">SNF7 family protein</fullName>
    </submittedName>
</protein>
<dbReference type="PANTHER" id="PTHR10476">
    <property type="entry name" value="CHARGED MULTIVESICULAR BODY PROTEIN"/>
    <property type="match status" value="1"/>
</dbReference>
<sequence>MNQNLFLQSFTVKEKPSPEEMVKKWKRELRKEDRGLDTQLRAIDMQEKKTIRMIKERVKAGDPKSAKVLAKEVVGSRRAKERIYTAKAQMNSVSLQLQSNLAMAKVAGHLAKSTEVMKFMNDLVKLPELSKIMMAMGAEMTKAGIIEEMITDVFDKDDELEEEAEQEVNKIMDEILIQGPKVSDSSLEIPKEEEEKVDEKDDEIMNRLKALKTG</sequence>
<dbReference type="OMA" id="KILWEVT"/>
<dbReference type="GO" id="GO:0007034">
    <property type="term" value="P:vacuolar transport"/>
    <property type="evidence" value="ECO:0007669"/>
    <property type="project" value="InterPro"/>
</dbReference>
<dbReference type="Proteomes" id="UP000007797">
    <property type="component" value="Unassembled WGS sequence"/>
</dbReference>
<dbReference type="RefSeq" id="XP_004367229.1">
    <property type="nucleotide sequence ID" value="XM_004367172.1"/>
</dbReference>
<feature type="region of interest" description="Disordered" evidence="1">
    <location>
        <begin position="181"/>
        <end position="202"/>
    </location>
</feature>
<organism evidence="2 3">
    <name type="scientific">Cavenderia fasciculata</name>
    <name type="common">Slime mold</name>
    <name type="synonym">Dictyostelium fasciculatum</name>
    <dbReference type="NCBI Taxonomy" id="261658"/>
    <lineage>
        <taxon>Eukaryota</taxon>
        <taxon>Amoebozoa</taxon>
        <taxon>Evosea</taxon>
        <taxon>Eumycetozoa</taxon>
        <taxon>Dictyostelia</taxon>
        <taxon>Acytosteliales</taxon>
        <taxon>Cavenderiaceae</taxon>
        <taxon>Cavenderia</taxon>
    </lineage>
</organism>
<keyword evidence="3" id="KW-1185">Reference proteome</keyword>
<dbReference type="GeneID" id="14872521"/>
<name>F4PW82_CACFS</name>
<proteinExistence type="predicted"/>
<dbReference type="Pfam" id="PF03357">
    <property type="entry name" value="Snf7"/>
    <property type="match status" value="1"/>
</dbReference>